<name>A0ABW1SB95_9PROT</name>
<dbReference type="SMART" id="SM00028">
    <property type="entry name" value="TPR"/>
    <property type="match status" value="3"/>
</dbReference>
<evidence type="ECO:0000313" key="3">
    <source>
        <dbReference type="EMBL" id="MFC6198946.1"/>
    </source>
</evidence>
<organism evidence="3 4">
    <name type="scientific">Ponticaulis profundi</name>
    <dbReference type="NCBI Taxonomy" id="2665222"/>
    <lineage>
        <taxon>Bacteria</taxon>
        <taxon>Pseudomonadati</taxon>
        <taxon>Pseudomonadota</taxon>
        <taxon>Alphaproteobacteria</taxon>
        <taxon>Hyphomonadales</taxon>
        <taxon>Hyphomonadaceae</taxon>
        <taxon>Ponticaulis</taxon>
    </lineage>
</organism>
<dbReference type="InterPro" id="IPR019734">
    <property type="entry name" value="TPR_rpt"/>
</dbReference>
<keyword evidence="1" id="KW-0677">Repeat</keyword>
<dbReference type="PANTHER" id="PTHR44858:SF1">
    <property type="entry name" value="UDP-N-ACETYLGLUCOSAMINE--PEPTIDE N-ACETYLGLUCOSAMINYLTRANSFERASE SPINDLY-RELATED"/>
    <property type="match status" value="1"/>
</dbReference>
<comment type="caution">
    <text evidence="3">The sequence shown here is derived from an EMBL/GenBank/DDBJ whole genome shotgun (WGS) entry which is preliminary data.</text>
</comment>
<dbReference type="RefSeq" id="WP_377379598.1">
    <property type="nucleotide sequence ID" value="NZ_JBHSSW010000017.1"/>
</dbReference>
<dbReference type="InterPro" id="IPR050498">
    <property type="entry name" value="Ycf3"/>
</dbReference>
<dbReference type="PANTHER" id="PTHR44858">
    <property type="entry name" value="TETRATRICOPEPTIDE REPEAT PROTEIN 6"/>
    <property type="match status" value="1"/>
</dbReference>
<protein>
    <recommendedName>
        <fullName evidence="5">Tetratricopeptide repeat protein</fullName>
    </recommendedName>
</protein>
<reference evidence="4" key="1">
    <citation type="journal article" date="2019" name="Int. J. Syst. Evol. Microbiol.">
        <title>The Global Catalogue of Microorganisms (GCM) 10K type strain sequencing project: providing services to taxonomists for standard genome sequencing and annotation.</title>
        <authorList>
            <consortium name="The Broad Institute Genomics Platform"/>
            <consortium name="The Broad Institute Genome Sequencing Center for Infectious Disease"/>
            <person name="Wu L."/>
            <person name="Ma J."/>
        </authorList>
    </citation>
    <scope>NUCLEOTIDE SEQUENCE [LARGE SCALE GENOMIC DNA]</scope>
    <source>
        <strain evidence="4">CGMCC-1.15741</strain>
    </source>
</reference>
<dbReference type="Proteomes" id="UP001596303">
    <property type="component" value="Unassembled WGS sequence"/>
</dbReference>
<dbReference type="InterPro" id="IPR011990">
    <property type="entry name" value="TPR-like_helical_dom_sf"/>
</dbReference>
<evidence type="ECO:0000256" key="2">
    <source>
        <dbReference type="ARBA" id="ARBA00022803"/>
    </source>
</evidence>
<gene>
    <name evidence="3" type="ORF">ACFQDM_12705</name>
</gene>
<dbReference type="SUPFAM" id="SSF48452">
    <property type="entry name" value="TPR-like"/>
    <property type="match status" value="1"/>
</dbReference>
<evidence type="ECO:0008006" key="5">
    <source>
        <dbReference type="Google" id="ProtNLM"/>
    </source>
</evidence>
<keyword evidence="2" id="KW-0802">TPR repeat</keyword>
<keyword evidence="4" id="KW-1185">Reference proteome</keyword>
<dbReference type="Gene3D" id="1.25.40.10">
    <property type="entry name" value="Tetratricopeptide repeat domain"/>
    <property type="match status" value="1"/>
</dbReference>
<sequence>MVSLFPIIYGLFAISVNAQTVADDIKAEEQARLNACLERQIEEPEEAYEDGLAWLSEGNRPAARYCTATSLIQLGKYVEGADRLEALAGAPDGGTLEDRAIYLAQAGNAWLLAGLPEEAVIAFTDAMQFAAHDPTIFIDRARAYLLQEKWEEGEADLDQAIQMQPGDITAYLLRGEARLRQDRYDDAMGDVEQARAIDKTNIEALVLRGDIREAKRLASE</sequence>
<proteinExistence type="predicted"/>
<evidence type="ECO:0000313" key="4">
    <source>
        <dbReference type="Proteomes" id="UP001596303"/>
    </source>
</evidence>
<dbReference type="EMBL" id="JBHSSW010000017">
    <property type="protein sequence ID" value="MFC6198946.1"/>
    <property type="molecule type" value="Genomic_DNA"/>
</dbReference>
<accession>A0ABW1SB95</accession>
<evidence type="ECO:0000256" key="1">
    <source>
        <dbReference type="ARBA" id="ARBA00022737"/>
    </source>
</evidence>